<proteinExistence type="predicted"/>
<feature type="non-terminal residue" evidence="1">
    <location>
        <position position="143"/>
    </location>
</feature>
<dbReference type="Proteomes" id="UP001152622">
    <property type="component" value="Chromosome 4"/>
</dbReference>
<comment type="caution">
    <text evidence="1">The sequence shown here is derived from an EMBL/GenBank/DDBJ whole genome shotgun (WGS) entry which is preliminary data.</text>
</comment>
<dbReference type="AlphaFoldDB" id="A0A9Q1J1Q2"/>
<evidence type="ECO:0000313" key="2">
    <source>
        <dbReference type="Proteomes" id="UP001152622"/>
    </source>
</evidence>
<keyword evidence="2" id="KW-1185">Reference proteome</keyword>
<sequence>MRFNSDYSGPSPSHPEFADCSSYAPHPEFADCFGPVPPLVYPPDFTQPESQMHHPAPFELMIELIIELTITIQSTFSLNRAGQRSMGTPSLARFLPRFLPTGEFFSRHCSVFFFSPLPGSFLPHFAGWGLRPGFLLNFPSVSL</sequence>
<reference evidence="1" key="1">
    <citation type="journal article" date="2023" name="Science">
        <title>Genome structures resolve the early diversification of teleost fishes.</title>
        <authorList>
            <person name="Parey E."/>
            <person name="Louis A."/>
            <person name="Montfort J."/>
            <person name="Bouchez O."/>
            <person name="Roques C."/>
            <person name="Iampietro C."/>
            <person name="Lluch J."/>
            <person name="Castinel A."/>
            <person name="Donnadieu C."/>
            <person name="Desvignes T."/>
            <person name="Floi Bucao C."/>
            <person name="Jouanno E."/>
            <person name="Wen M."/>
            <person name="Mejri S."/>
            <person name="Dirks R."/>
            <person name="Jansen H."/>
            <person name="Henkel C."/>
            <person name="Chen W.J."/>
            <person name="Zahm M."/>
            <person name="Cabau C."/>
            <person name="Klopp C."/>
            <person name="Thompson A.W."/>
            <person name="Robinson-Rechavi M."/>
            <person name="Braasch I."/>
            <person name="Lecointre G."/>
            <person name="Bobe J."/>
            <person name="Postlethwait J.H."/>
            <person name="Berthelot C."/>
            <person name="Roest Crollius H."/>
            <person name="Guiguen Y."/>
        </authorList>
    </citation>
    <scope>NUCLEOTIDE SEQUENCE</scope>
    <source>
        <strain evidence="1">WJC10195</strain>
    </source>
</reference>
<evidence type="ECO:0000313" key="1">
    <source>
        <dbReference type="EMBL" id="KAJ8364802.1"/>
    </source>
</evidence>
<name>A0A9Q1J1Q2_SYNKA</name>
<protein>
    <submittedName>
        <fullName evidence="1">Uncharacterized protein</fullName>
    </submittedName>
</protein>
<gene>
    <name evidence="1" type="ORF">SKAU_G00136330</name>
</gene>
<accession>A0A9Q1J1Q2</accession>
<organism evidence="1 2">
    <name type="scientific">Synaphobranchus kaupii</name>
    <name type="common">Kaup's arrowtooth eel</name>
    <dbReference type="NCBI Taxonomy" id="118154"/>
    <lineage>
        <taxon>Eukaryota</taxon>
        <taxon>Metazoa</taxon>
        <taxon>Chordata</taxon>
        <taxon>Craniata</taxon>
        <taxon>Vertebrata</taxon>
        <taxon>Euteleostomi</taxon>
        <taxon>Actinopterygii</taxon>
        <taxon>Neopterygii</taxon>
        <taxon>Teleostei</taxon>
        <taxon>Anguilliformes</taxon>
        <taxon>Synaphobranchidae</taxon>
        <taxon>Synaphobranchus</taxon>
    </lineage>
</organism>
<dbReference type="EMBL" id="JAINUF010000004">
    <property type="protein sequence ID" value="KAJ8364802.1"/>
    <property type="molecule type" value="Genomic_DNA"/>
</dbReference>